<proteinExistence type="predicted"/>
<dbReference type="CDD" id="cd02947">
    <property type="entry name" value="TRX_family"/>
    <property type="match status" value="1"/>
</dbReference>
<organism evidence="2">
    <name type="scientific">marine sediment metagenome</name>
    <dbReference type="NCBI Taxonomy" id="412755"/>
    <lineage>
        <taxon>unclassified sequences</taxon>
        <taxon>metagenomes</taxon>
        <taxon>ecological metagenomes</taxon>
    </lineage>
</organism>
<sequence>MYDGTDQGYPKILFFSSSHCAPCQPVEKMLKRINFSLFGKKLRIEKISIDLEENRDLTQKHRITSVPTLIISDKRLSVNITEEEITDAVLYAFISSVKI</sequence>
<accession>A0A0F9IGW9</accession>
<evidence type="ECO:0000313" key="2">
    <source>
        <dbReference type="EMBL" id="KKM26757.1"/>
    </source>
</evidence>
<dbReference type="SUPFAM" id="SSF52833">
    <property type="entry name" value="Thioredoxin-like"/>
    <property type="match status" value="1"/>
</dbReference>
<reference evidence="2" key="1">
    <citation type="journal article" date="2015" name="Nature">
        <title>Complex archaea that bridge the gap between prokaryotes and eukaryotes.</title>
        <authorList>
            <person name="Spang A."/>
            <person name="Saw J.H."/>
            <person name="Jorgensen S.L."/>
            <person name="Zaremba-Niedzwiedzka K."/>
            <person name="Martijn J."/>
            <person name="Lind A.E."/>
            <person name="van Eijk R."/>
            <person name="Schleper C."/>
            <person name="Guy L."/>
            <person name="Ettema T.J."/>
        </authorList>
    </citation>
    <scope>NUCLEOTIDE SEQUENCE</scope>
</reference>
<dbReference type="Pfam" id="PF00085">
    <property type="entry name" value="Thioredoxin"/>
    <property type="match status" value="1"/>
</dbReference>
<comment type="caution">
    <text evidence="2">The sequence shown here is derived from an EMBL/GenBank/DDBJ whole genome shotgun (WGS) entry which is preliminary data.</text>
</comment>
<dbReference type="InterPro" id="IPR013766">
    <property type="entry name" value="Thioredoxin_domain"/>
</dbReference>
<gene>
    <name evidence="2" type="ORF">LCGC14_1581590</name>
</gene>
<feature type="domain" description="Thioredoxin" evidence="1">
    <location>
        <begin position="12"/>
        <end position="95"/>
    </location>
</feature>
<name>A0A0F9IGW9_9ZZZZ</name>
<dbReference type="InterPro" id="IPR036249">
    <property type="entry name" value="Thioredoxin-like_sf"/>
</dbReference>
<dbReference type="Gene3D" id="3.40.30.10">
    <property type="entry name" value="Glutaredoxin"/>
    <property type="match status" value="1"/>
</dbReference>
<protein>
    <recommendedName>
        <fullName evidence="1">Thioredoxin domain-containing protein</fullName>
    </recommendedName>
</protein>
<dbReference type="AlphaFoldDB" id="A0A0F9IGW9"/>
<evidence type="ECO:0000259" key="1">
    <source>
        <dbReference type="Pfam" id="PF00085"/>
    </source>
</evidence>
<dbReference type="EMBL" id="LAZR01012455">
    <property type="protein sequence ID" value="KKM26757.1"/>
    <property type="molecule type" value="Genomic_DNA"/>
</dbReference>